<dbReference type="EMBL" id="CAJJDN010000164">
    <property type="protein sequence ID" value="CAD8126018.1"/>
    <property type="molecule type" value="Genomic_DNA"/>
</dbReference>
<dbReference type="SMART" id="SM00450">
    <property type="entry name" value="RHOD"/>
    <property type="match status" value="1"/>
</dbReference>
<dbReference type="AlphaFoldDB" id="A0A8S1RDA7"/>
<dbReference type="PROSITE" id="PS50206">
    <property type="entry name" value="RHODANESE_3"/>
    <property type="match status" value="1"/>
</dbReference>
<protein>
    <recommendedName>
        <fullName evidence="2">Rhodanese domain-containing protein</fullName>
    </recommendedName>
</protein>
<evidence type="ECO:0000313" key="3">
    <source>
        <dbReference type="EMBL" id="CAD8126018.1"/>
    </source>
</evidence>
<feature type="domain" description="Rhodanese" evidence="2">
    <location>
        <begin position="116"/>
        <end position="218"/>
    </location>
</feature>
<dbReference type="InterPro" id="IPR001763">
    <property type="entry name" value="Rhodanese-like_dom"/>
</dbReference>
<reference evidence="3" key="1">
    <citation type="submission" date="2021-01" db="EMBL/GenBank/DDBJ databases">
        <authorList>
            <consortium name="Genoscope - CEA"/>
            <person name="William W."/>
        </authorList>
    </citation>
    <scope>NUCLEOTIDE SEQUENCE</scope>
</reference>
<dbReference type="GO" id="GO:0000086">
    <property type="term" value="P:G2/M transition of mitotic cell cycle"/>
    <property type="evidence" value="ECO:0007669"/>
    <property type="project" value="TreeGrafter"/>
</dbReference>
<dbReference type="GO" id="GO:0004725">
    <property type="term" value="F:protein tyrosine phosphatase activity"/>
    <property type="evidence" value="ECO:0007669"/>
    <property type="project" value="TreeGrafter"/>
</dbReference>
<name>A0A8S1RDA7_9CILI</name>
<accession>A0A8S1RDA7</accession>
<dbReference type="GO" id="GO:0005634">
    <property type="term" value="C:nucleus"/>
    <property type="evidence" value="ECO:0007669"/>
    <property type="project" value="TreeGrafter"/>
</dbReference>
<evidence type="ECO:0000259" key="2">
    <source>
        <dbReference type="PROSITE" id="PS50206"/>
    </source>
</evidence>
<comment type="caution">
    <text evidence="3">The sequence shown here is derived from an EMBL/GenBank/DDBJ whole genome shotgun (WGS) entry which is preliminary data.</text>
</comment>
<dbReference type="PANTHER" id="PTHR10828">
    <property type="entry name" value="M-PHASE INDUCER PHOSPHATASE DUAL SPECIFICITY PHOSPHATASE CDC25"/>
    <property type="match status" value="1"/>
</dbReference>
<dbReference type="GO" id="GO:0005737">
    <property type="term" value="C:cytoplasm"/>
    <property type="evidence" value="ECO:0007669"/>
    <property type="project" value="TreeGrafter"/>
</dbReference>
<dbReference type="OrthoDB" id="310744at2759"/>
<dbReference type="GO" id="GO:0110032">
    <property type="term" value="P:positive regulation of G2/MI transition of meiotic cell cycle"/>
    <property type="evidence" value="ECO:0007669"/>
    <property type="project" value="TreeGrafter"/>
</dbReference>
<proteinExistence type="predicted"/>
<keyword evidence="4" id="KW-1185">Reference proteome</keyword>
<dbReference type="PANTHER" id="PTHR10828:SF17">
    <property type="entry name" value="PROTEIN-TYROSINE-PHOSPHATASE"/>
    <property type="match status" value="1"/>
</dbReference>
<dbReference type="Pfam" id="PF00581">
    <property type="entry name" value="Rhodanese"/>
    <property type="match status" value="1"/>
</dbReference>
<dbReference type="GO" id="GO:0010971">
    <property type="term" value="P:positive regulation of G2/M transition of mitotic cell cycle"/>
    <property type="evidence" value="ECO:0007669"/>
    <property type="project" value="TreeGrafter"/>
</dbReference>
<dbReference type="Proteomes" id="UP000692954">
    <property type="component" value="Unassembled WGS sequence"/>
</dbReference>
<sequence>MIDIYLTNLDIKSQLKKAVSTISQQNHYKRINEEFSEIGLFCRKIVKRDLISENLCNQEEAQKNKKEDEEKKQQKVDTHNQMNKIIDEQKQDLILECQIENSIQYISGETLIKEINNPDLVLYDCRYLYEFQGGHIKGAIHMNHSMSLFEELFSVANKTNKIIVLYCEYSVKRSLERYFEIRKLDRNTNQYPQLTYNNLYLLSQGYSEFYKNFPQMCNGCYIQMNDTQYKSQMQQELQERSIIKQKSRQQQLQKKLFIFYTQ</sequence>
<organism evidence="3 4">
    <name type="scientific">Paramecium sonneborni</name>
    <dbReference type="NCBI Taxonomy" id="65129"/>
    <lineage>
        <taxon>Eukaryota</taxon>
        <taxon>Sar</taxon>
        <taxon>Alveolata</taxon>
        <taxon>Ciliophora</taxon>
        <taxon>Intramacronucleata</taxon>
        <taxon>Oligohymenophorea</taxon>
        <taxon>Peniculida</taxon>
        <taxon>Parameciidae</taxon>
        <taxon>Paramecium</taxon>
    </lineage>
</organism>
<evidence type="ECO:0000313" key="4">
    <source>
        <dbReference type="Proteomes" id="UP000692954"/>
    </source>
</evidence>
<feature type="compositionally biased region" description="Basic and acidic residues" evidence="1">
    <location>
        <begin position="60"/>
        <end position="78"/>
    </location>
</feature>
<gene>
    <name evidence="3" type="ORF">PSON_ATCC_30995.1.T1640040</name>
</gene>
<feature type="region of interest" description="Disordered" evidence="1">
    <location>
        <begin position="60"/>
        <end position="80"/>
    </location>
</feature>
<evidence type="ECO:0000256" key="1">
    <source>
        <dbReference type="SAM" id="MobiDB-lite"/>
    </source>
</evidence>